<accession>K0RFB6</accession>
<proteinExistence type="predicted"/>
<dbReference type="AlphaFoldDB" id="K0RFB6"/>
<reference evidence="2 3" key="1">
    <citation type="journal article" date="2012" name="Genome Biol.">
        <title>Genome and low-iron response of an oceanic diatom adapted to chronic iron limitation.</title>
        <authorList>
            <person name="Lommer M."/>
            <person name="Specht M."/>
            <person name="Roy A.S."/>
            <person name="Kraemer L."/>
            <person name="Andreson R."/>
            <person name="Gutowska M.A."/>
            <person name="Wolf J."/>
            <person name="Bergner S.V."/>
            <person name="Schilhabel M.B."/>
            <person name="Klostermeier U.C."/>
            <person name="Beiko R.G."/>
            <person name="Rosenstiel P."/>
            <person name="Hippler M."/>
            <person name="Laroche J."/>
        </authorList>
    </citation>
    <scope>NUCLEOTIDE SEQUENCE [LARGE SCALE GENOMIC DNA]</scope>
    <source>
        <strain evidence="2 3">CCMP1005</strain>
    </source>
</reference>
<keyword evidence="3" id="KW-1185">Reference proteome</keyword>
<dbReference type="EMBL" id="AGNL01042500">
    <property type="protein sequence ID" value="EJK50969.1"/>
    <property type="molecule type" value="Genomic_DNA"/>
</dbReference>
<dbReference type="Proteomes" id="UP000266841">
    <property type="component" value="Unassembled WGS sequence"/>
</dbReference>
<gene>
    <name evidence="2" type="ORF">THAOC_29909</name>
</gene>
<feature type="non-terminal residue" evidence="2">
    <location>
        <position position="56"/>
    </location>
</feature>
<sequence>MPPKRSSRGSTGRGRNARKSSLADLEALADDTGFEGFGARLNDGGGADPPGRRGLP</sequence>
<feature type="region of interest" description="Disordered" evidence="1">
    <location>
        <begin position="1"/>
        <end position="56"/>
    </location>
</feature>
<comment type="caution">
    <text evidence="2">The sequence shown here is derived from an EMBL/GenBank/DDBJ whole genome shotgun (WGS) entry which is preliminary data.</text>
</comment>
<evidence type="ECO:0000256" key="1">
    <source>
        <dbReference type="SAM" id="MobiDB-lite"/>
    </source>
</evidence>
<evidence type="ECO:0000313" key="3">
    <source>
        <dbReference type="Proteomes" id="UP000266841"/>
    </source>
</evidence>
<evidence type="ECO:0000313" key="2">
    <source>
        <dbReference type="EMBL" id="EJK50969.1"/>
    </source>
</evidence>
<protein>
    <submittedName>
        <fullName evidence="2">Uncharacterized protein</fullName>
    </submittedName>
</protein>
<name>K0RFB6_THAOC</name>
<organism evidence="2 3">
    <name type="scientific">Thalassiosira oceanica</name>
    <name type="common">Marine diatom</name>
    <dbReference type="NCBI Taxonomy" id="159749"/>
    <lineage>
        <taxon>Eukaryota</taxon>
        <taxon>Sar</taxon>
        <taxon>Stramenopiles</taxon>
        <taxon>Ochrophyta</taxon>
        <taxon>Bacillariophyta</taxon>
        <taxon>Coscinodiscophyceae</taxon>
        <taxon>Thalassiosirophycidae</taxon>
        <taxon>Thalassiosirales</taxon>
        <taxon>Thalassiosiraceae</taxon>
        <taxon>Thalassiosira</taxon>
    </lineage>
</organism>